<dbReference type="Pfam" id="PF00069">
    <property type="entry name" value="Pkinase"/>
    <property type="match status" value="1"/>
</dbReference>
<dbReference type="AlphaFoldDB" id="A0AAD8VYL9"/>
<dbReference type="GO" id="GO:0005524">
    <property type="term" value="F:ATP binding"/>
    <property type="evidence" value="ECO:0007669"/>
    <property type="project" value="InterPro"/>
</dbReference>
<dbReference type="InterPro" id="IPR011009">
    <property type="entry name" value="Kinase-like_dom_sf"/>
</dbReference>
<proteinExistence type="predicted"/>
<protein>
    <recommendedName>
        <fullName evidence="1">Protein kinase domain-containing protein</fullName>
    </recommendedName>
</protein>
<evidence type="ECO:0000313" key="3">
    <source>
        <dbReference type="Proteomes" id="UP001231189"/>
    </source>
</evidence>
<evidence type="ECO:0000259" key="1">
    <source>
        <dbReference type="PROSITE" id="PS50011"/>
    </source>
</evidence>
<name>A0AAD8VYL9_LOLMU</name>
<accession>A0AAD8VYL9</accession>
<reference evidence="2" key="1">
    <citation type="submission" date="2023-07" db="EMBL/GenBank/DDBJ databases">
        <title>A chromosome-level genome assembly of Lolium multiflorum.</title>
        <authorList>
            <person name="Chen Y."/>
            <person name="Copetti D."/>
            <person name="Kolliker R."/>
            <person name="Studer B."/>
        </authorList>
    </citation>
    <scope>NUCLEOTIDE SEQUENCE</scope>
    <source>
        <strain evidence="2">02402/16</strain>
        <tissue evidence="2">Leaf</tissue>
    </source>
</reference>
<dbReference type="Gene3D" id="1.10.510.10">
    <property type="entry name" value="Transferase(Phosphotransferase) domain 1"/>
    <property type="match status" value="1"/>
</dbReference>
<dbReference type="PROSITE" id="PS50011">
    <property type="entry name" value="PROTEIN_KINASE_DOM"/>
    <property type="match status" value="1"/>
</dbReference>
<keyword evidence="3" id="KW-1185">Reference proteome</keyword>
<organism evidence="2 3">
    <name type="scientific">Lolium multiflorum</name>
    <name type="common">Italian ryegrass</name>
    <name type="synonym">Lolium perenne subsp. multiflorum</name>
    <dbReference type="NCBI Taxonomy" id="4521"/>
    <lineage>
        <taxon>Eukaryota</taxon>
        <taxon>Viridiplantae</taxon>
        <taxon>Streptophyta</taxon>
        <taxon>Embryophyta</taxon>
        <taxon>Tracheophyta</taxon>
        <taxon>Spermatophyta</taxon>
        <taxon>Magnoliopsida</taxon>
        <taxon>Liliopsida</taxon>
        <taxon>Poales</taxon>
        <taxon>Poaceae</taxon>
        <taxon>BOP clade</taxon>
        <taxon>Pooideae</taxon>
        <taxon>Poodae</taxon>
        <taxon>Poeae</taxon>
        <taxon>Poeae Chloroplast Group 2 (Poeae type)</taxon>
        <taxon>Loliodinae</taxon>
        <taxon>Loliinae</taxon>
        <taxon>Lolium</taxon>
    </lineage>
</organism>
<dbReference type="EMBL" id="JAUUTY010000005">
    <property type="protein sequence ID" value="KAK1625981.1"/>
    <property type="molecule type" value="Genomic_DNA"/>
</dbReference>
<dbReference type="GO" id="GO:0004672">
    <property type="term" value="F:protein kinase activity"/>
    <property type="evidence" value="ECO:0007669"/>
    <property type="project" value="InterPro"/>
</dbReference>
<dbReference type="SUPFAM" id="SSF56112">
    <property type="entry name" value="Protein kinase-like (PK-like)"/>
    <property type="match status" value="1"/>
</dbReference>
<sequence length="211" mass="23866">MAQEGGERVAQVVDVEAIAAAGEHELVAAGEQELAAAEQLERRAEQLLSVLLMEGMYRSRDRFMGYCSDRQGEMVEPALADVWQRLACFEYLPRGSPADPSHGPERRKPYQNTGGICDGLYYLHIVHLVLQPTNILLDYNMMPKIVDFDLSRSYHEKQNWLITSNLIGTMGYLAPEFYARGQMSFKSDIYSLGVIIIEISIGEKGYTLPWW</sequence>
<dbReference type="PANTHER" id="PTHR45707:SF70">
    <property type="entry name" value="PROTEIN KINASE DOMAIN-CONTAINING PROTEIN"/>
    <property type="match status" value="1"/>
</dbReference>
<feature type="domain" description="Protein kinase" evidence="1">
    <location>
        <begin position="1"/>
        <end position="211"/>
    </location>
</feature>
<comment type="caution">
    <text evidence="2">The sequence shown here is derived from an EMBL/GenBank/DDBJ whole genome shotgun (WGS) entry which is preliminary data.</text>
</comment>
<dbReference type="PANTHER" id="PTHR45707">
    <property type="entry name" value="C2 CALCIUM/LIPID-BINDING PLANT PHOSPHORIBOSYLTRANSFERASE FAMILY PROTEIN"/>
    <property type="match status" value="1"/>
</dbReference>
<gene>
    <name evidence="2" type="ORF">QYE76_000296</name>
</gene>
<evidence type="ECO:0000313" key="2">
    <source>
        <dbReference type="EMBL" id="KAK1625981.1"/>
    </source>
</evidence>
<dbReference type="InterPro" id="IPR000719">
    <property type="entry name" value="Prot_kinase_dom"/>
</dbReference>
<dbReference type="Proteomes" id="UP001231189">
    <property type="component" value="Unassembled WGS sequence"/>
</dbReference>